<evidence type="ECO:0000256" key="2">
    <source>
        <dbReference type="ARBA" id="ARBA00022630"/>
    </source>
</evidence>
<dbReference type="Pfam" id="PF00724">
    <property type="entry name" value="Oxidored_FMN"/>
    <property type="match status" value="1"/>
</dbReference>
<dbReference type="CDD" id="cd02803">
    <property type="entry name" value="OYE_like_FMN_family"/>
    <property type="match status" value="1"/>
</dbReference>
<keyword evidence="5" id="KW-0560">Oxidoreductase</keyword>
<evidence type="ECO:0000256" key="5">
    <source>
        <dbReference type="ARBA" id="ARBA00023002"/>
    </source>
</evidence>
<comment type="caution">
    <text evidence="7">The sequence shown here is derived from an EMBL/GenBank/DDBJ whole genome shotgun (WGS) entry which is preliminary data.</text>
</comment>
<reference evidence="7" key="1">
    <citation type="submission" date="2019-11" db="EMBL/GenBank/DDBJ databases">
        <title>Characterization of Clostridium perfringens isolates from swine manure treated agricultural soils.</title>
        <authorList>
            <person name="Wushke S.T."/>
        </authorList>
    </citation>
    <scope>NUCLEOTIDE SEQUENCE</scope>
    <source>
        <strain evidence="7">X26</strain>
    </source>
</reference>
<sequence length="224" mass="24602">PVSAEVILPGITIEEIKEVVASYGAAAKRAYEAGFDCIEIHAGHNYLPHSFLSGGINRRTDDYGGSFENRAKFPLEVIKAVRDNIPGTMPIFMRIDAHDDYLENGLTIEEVIKFCNLAKDNGVDVLDISRGNILTAGLKYEVPPIDLPRGFNIENAARIRKETGMLTVGVGRINTSELAEQILEDDKVDMVVMGRAQLADPNFCEKSRLGNLEDIDYCVGCNQG</sequence>
<dbReference type="Gene3D" id="3.20.20.70">
    <property type="entry name" value="Aldolase class I"/>
    <property type="match status" value="1"/>
</dbReference>
<gene>
    <name evidence="7" type="ORF">GNF79_15680</name>
</gene>
<dbReference type="InterPro" id="IPR001155">
    <property type="entry name" value="OxRdtase_FMN_N"/>
</dbReference>
<dbReference type="GO" id="GO:0010181">
    <property type="term" value="F:FMN binding"/>
    <property type="evidence" value="ECO:0007669"/>
    <property type="project" value="InterPro"/>
</dbReference>
<evidence type="ECO:0000313" key="7">
    <source>
        <dbReference type="EMBL" id="MDZ5000482.1"/>
    </source>
</evidence>
<proteinExistence type="predicted"/>
<keyword evidence="3" id="KW-0288">FMN</keyword>
<dbReference type="PANTHER" id="PTHR43303:SF4">
    <property type="entry name" value="NADPH DEHYDROGENASE C23G7.10C-RELATED"/>
    <property type="match status" value="1"/>
</dbReference>
<evidence type="ECO:0000256" key="4">
    <source>
        <dbReference type="ARBA" id="ARBA00022857"/>
    </source>
</evidence>
<dbReference type="InterPro" id="IPR013785">
    <property type="entry name" value="Aldolase_TIM"/>
</dbReference>
<organism evidence="7 8">
    <name type="scientific">Clostridium perfringens</name>
    <dbReference type="NCBI Taxonomy" id="1502"/>
    <lineage>
        <taxon>Bacteria</taxon>
        <taxon>Bacillati</taxon>
        <taxon>Bacillota</taxon>
        <taxon>Clostridia</taxon>
        <taxon>Eubacteriales</taxon>
        <taxon>Clostridiaceae</taxon>
        <taxon>Clostridium</taxon>
    </lineage>
</organism>
<dbReference type="Proteomes" id="UP001291306">
    <property type="component" value="Unassembled WGS sequence"/>
</dbReference>
<dbReference type="GO" id="GO:0050661">
    <property type="term" value="F:NADP binding"/>
    <property type="evidence" value="ECO:0007669"/>
    <property type="project" value="InterPro"/>
</dbReference>
<dbReference type="GO" id="GO:0003959">
    <property type="term" value="F:NADPH dehydrogenase activity"/>
    <property type="evidence" value="ECO:0007669"/>
    <property type="project" value="InterPro"/>
</dbReference>
<evidence type="ECO:0000256" key="3">
    <source>
        <dbReference type="ARBA" id="ARBA00022643"/>
    </source>
</evidence>
<dbReference type="EMBL" id="WNVC01000360">
    <property type="protein sequence ID" value="MDZ5000482.1"/>
    <property type="molecule type" value="Genomic_DNA"/>
</dbReference>
<accession>A0AAW9II81</accession>
<dbReference type="AlphaFoldDB" id="A0AAW9II81"/>
<dbReference type="PANTHER" id="PTHR43303">
    <property type="entry name" value="NADPH DEHYDROGENASE C23G7.10C-RELATED"/>
    <property type="match status" value="1"/>
</dbReference>
<dbReference type="SUPFAM" id="SSF51395">
    <property type="entry name" value="FMN-linked oxidoreductases"/>
    <property type="match status" value="1"/>
</dbReference>
<evidence type="ECO:0000313" key="8">
    <source>
        <dbReference type="Proteomes" id="UP001291306"/>
    </source>
</evidence>
<comment type="cofactor">
    <cofactor evidence="1">
        <name>FMN</name>
        <dbReference type="ChEBI" id="CHEBI:58210"/>
    </cofactor>
</comment>
<dbReference type="InterPro" id="IPR044152">
    <property type="entry name" value="YqjM-like"/>
</dbReference>
<evidence type="ECO:0000256" key="1">
    <source>
        <dbReference type="ARBA" id="ARBA00001917"/>
    </source>
</evidence>
<feature type="non-terminal residue" evidence="7">
    <location>
        <position position="224"/>
    </location>
</feature>
<protein>
    <recommendedName>
        <fullName evidence="6">NADH:flavin oxidoreductase/NADH oxidase N-terminal domain-containing protein</fullName>
    </recommendedName>
</protein>
<keyword evidence="2" id="KW-0285">Flavoprotein</keyword>
<evidence type="ECO:0000259" key="6">
    <source>
        <dbReference type="Pfam" id="PF00724"/>
    </source>
</evidence>
<feature type="non-terminal residue" evidence="7">
    <location>
        <position position="1"/>
    </location>
</feature>
<name>A0AAW9II81_CLOPF</name>
<keyword evidence="4" id="KW-0521">NADP</keyword>
<feature type="domain" description="NADH:flavin oxidoreductase/NADH oxidase N-terminal" evidence="6">
    <location>
        <begin position="10"/>
        <end position="207"/>
    </location>
</feature>